<protein>
    <submittedName>
        <fullName evidence="1">Uncharacterized protein</fullName>
    </submittedName>
</protein>
<evidence type="ECO:0000313" key="1">
    <source>
        <dbReference type="EMBL" id="KAJ6820860.1"/>
    </source>
</evidence>
<sequence length="28" mass="3083">MCDTYYNREPINAVEPAGVALDLEAEKA</sequence>
<accession>A0AAX6FWX6</accession>
<name>A0AAX6FWX6_IRIPA</name>
<dbReference type="Proteomes" id="UP001140949">
    <property type="component" value="Unassembled WGS sequence"/>
</dbReference>
<gene>
    <name evidence="1" type="ORF">M6B38_393940</name>
</gene>
<proteinExistence type="predicted"/>
<keyword evidence="2" id="KW-1185">Reference proteome</keyword>
<reference evidence="1" key="2">
    <citation type="submission" date="2023-04" db="EMBL/GenBank/DDBJ databases">
        <authorList>
            <person name="Bruccoleri R.E."/>
            <person name="Oakeley E.J."/>
            <person name="Faust A.-M."/>
            <person name="Dessus-Babus S."/>
            <person name="Altorfer M."/>
            <person name="Burckhardt D."/>
            <person name="Oertli M."/>
            <person name="Naumann U."/>
            <person name="Petersen F."/>
            <person name="Wong J."/>
        </authorList>
    </citation>
    <scope>NUCLEOTIDE SEQUENCE</scope>
    <source>
        <strain evidence="1">GSM-AAB239-AS_SAM_17_03QT</strain>
        <tissue evidence="1">Leaf</tissue>
    </source>
</reference>
<reference evidence="1" key="1">
    <citation type="journal article" date="2023" name="GigaByte">
        <title>Genome assembly of the bearded iris, Iris pallida Lam.</title>
        <authorList>
            <person name="Bruccoleri R.E."/>
            <person name="Oakeley E.J."/>
            <person name="Faust A.M.E."/>
            <person name="Altorfer M."/>
            <person name="Dessus-Babus S."/>
            <person name="Burckhardt D."/>
            <person name="Oertli M."/>
            <person name="Naumann U."/>
            <person name="Petersen F."/>
            <person name="Wong J."/>
        </authorList>
    </citation>
    <scope>NUCLEOTIDE SEQUENCE</scope>
    <source>
        <strain evidence="1">GSM-AAB239-AS_SAM_17_03QT</strain>
    </source>
</reference>
<evidence type="ECO:0000313" key="2">
    <source>
        <dbReference type="Proteomes" id="UP001140949"/>
    </source>
</evidence>
<dbReference type="AlphaFoldDB" id="A0AAX6FWX6"/>
<dbReference type="EMBL" id="JANAVB010025197">
    <property type="protein sequence ID" value="KAJ6820860.1"/>
    <property type="molecule type" value="Genomic_DNA"/>
</dbReference>
<comment type="caution">
    <text evidence="1">The sequence shown here is derived from an EMBL/GenBank/DDBJ whole genome shotgun (WGS) entry which is preliminary data.</text>
</comment>
<organism evidence="1 2">
    <name type="scientific">Iris pallida</name>
    <name type="common">Sweet iris</name>
    <dbReference type="NCBI Taxonomy" id="29817"/>
    <lineage>
        <taxon>Eukaryota</taxon>
        <taxon>Viridiplantae</taxon>
        <taxon>Streptophyta</taxon>
        <taxon>Embryophyta</taxon>
        <taxon>Tracheophyta</taxon>
        <taxon>Spermatophyta</taxon>
        <taxon>Magnoliopsida</taxon>
        <taxon>Liliopsida</taxon>
        <taxon>Asparagales</taxon>
        <taxon>Iridaceae</taxon>
        <taxon>Iridoideae</taxon>
        <taxon>Irideae</taxon>
        <taxon>Iris</taxon>
    </lineage>
</organism>